<feature type="domain" description="Acyltransferase 3" evidence="2">
    <location>
        <begin position="41"/>
        <end position="354"/>
    </location>
</feature>
<feature type="transmembrane region" description="Helical" evidence="1">
    <location>
        <begin position="205"/>
        <end position="222"/>
    </location>
</feature>
<keyword evidence="1" id="KW-0472">Membrane</keyword>
<evidence type="ECO:0000313" key="4">
    <source>
        <dbReference type="Proteomes" id="UP001312908"/>
    </source>
</evidence>
<feature type="transmembrane region" description="Helical" evidence="1">
    <location>
        <begin position="228"/>
        <end position="245"/>
    </location>
</feature>
<feature type="transmembrane region" description="Helical" evidence="1">
    <location>
        <begin position="160"/>
        <end position="185"/>
    </location>
</feature>
<feature type="transmembrane region" description="Helical" evidence="1">
    <location>
        <begin position="338"/>
        <end position="362"/>
    </location>
</feature>
<keyword evidence="1" id="KW-0812">Transmembrane</keyword>
<sequence length="376" mass="43052">MPAQPKLLIALAVYTALLLLIFRLPVFAFLDKAEKGRDEHLDGLRFFLAIAVVYHHAVFMFRYWSGFGWNEDGYVIGEKFGRFAVAGFFMLSAYLFANRRFDTLRSYAIFLAKRCLRILPMAYLISGICAIFMLCFRYEVMPALGPEHTPLNPWFWRDFLITPFIPYVGTFLYTSNFNMGVMWTLTYEWGLYLSLPVIFWLRQQIGSMTVSILAIIILGWLAQTHLHAGAKFVVCFPIGFLARDLKGKISIPQSISSAAVLAMLWCVFYSGSNVFNIENYILLGIPFILIVSGTTVFGLLETKAAVCLGEASFSIYLLHGIFLFFLNEWTTLCHLSHLAYQPFFFLTVFLICATSTFTFSFIEMPFLRVARRLKSR</sequence>
<feature type="transmembrane region" description="Helical" evidence="1">
    <location>
        <begin position="42"/>
        <end position="64"/>
    </location>
</feature>
<comment type="caution">
    <text evidence="3">The sequence shown here is derived from an EMBL/GenBank/DDBJ whole genome shotgun (WGS) entry which is preliminary data.</text>
</comment>
<dbReference type="Proteomes" id="UP001312908">
    <property type="component" value="Unassembled WGS sequence"/>
</dbReference>
<gene>
    <name evidence="3" type="ORF">DOFOFD_04060</name>
</gene>
<feature type="transmembrane region" description="Helical" evidence="1">
    <location>
        <begin position="307"/>
        <end position="326"/>
    </location>
</feature>
<name>A0ABU7U135_9PROT</name>
<reference evidence="3 4" key="1">
    <citation type="submission" date="2023-10" db="EMBL/GenBank/DDBJ databases">
        <title>Sorlinia euscelidii gen. nov., sp. nov., an acetic acid bacteria isolated from the gut of Euscelidius variegatus emitter.</title>
        <authorList>
            <person name="Michoud G."/>
            <person name="Marasco R."/>
            <person name="Seferji K."/>
            <person name="Gonella E."/>
            <person name="Garuglieri E."/>
            <person name="Alma A."/>
            <person name="Mapelli F."/>
            <person name="Borin S."/>
            <person name="Daffonchio D."/>
            <person name="Crotti E."/>
        </authorList>
    </citation>
    <scope>NUCLEOTIDE SEQUENCE [LARGE SCALE GENOMIC DNA]</scope>
    <source>
        <strain evidence="3 4">EV16P</strain>
    </source>
</reference>
<organism evidence="3 4">
    <name type="scientific">Sorlinia euscelidii</name>
    <dbReference type="NCBI Taxonomy" id="3081148"/>
    <lineage>
        <taxon>Bacteria</taxon>
        <taxon>Pseudomonadati</taxon>
        <taxon>Pseudomonadota</taxon>
        <taxon>Alphaproteobacteria</taxon>
        <taxon>Acetobacterales</taxon>
        <taxon>Acetobacteraceae</taxon>
        <taxon>Sorlinia</taxon>
    </lineage>
</organism>
<dbReference type="InterPro" id="IPR002656">
    <property type="entry name" value="Acyl_transf_3_dom"/>
</dbReference>
<dbReference type="PANTHER" id="PTHR23028">
    <property type="entry name" value="ACETYLTRANSFERASE"/>
    <property type="match status" value="1"/>
</dbReference>
<proteinExistence type="predicted"/>
<dbReference type="EMBL" id="JAWJZY010000002">
    <property type="protein sequence ID" value="MEE8658180.1"/>
    <property type="molecule type" value="Genomic_DNA"/>
</dbReference>
<keyword evidence="1" id="KW-1133">Transmembrane helix</keyword>
<feature type="transmembrane region" description="Helical" evidence="1">
    <location>
        <begin position="80"/>
        <end position="97"/>
    </location>
</feature>
<protein>
    <recommendedName>
        <fullName evidence="2">Acyltransferase 3 domain-containing protein</fullName>
    </recommendedName>
</protein>
<evidence type="ECO:0000256" key="1">
    <source>
        <dbReference type="SAM" id="Phobius"/>
    </source>
</evidence>
<feature type="transmembrane region" description="Helical" evidence="1">
    <location>
        <begin position="6"/>
        <end position="30"/>
    </location>
</feature>
<evidence type="ECO:0000313" key="3">
    <source>
        <dbReference type="EMBL" id="MEE8658180.1"/>
    </source>
</evidence>
<evidence type="ECO:0000259" key="2">
    <source>
        <dbReference type="Pfam" id="PF01757"/>
    </source>
</evidence>
<keyword evidence="4" id="KW-1185">Reference proteome</keyword>
<feature type="transmembrane region" description="Helical" evidence="1">
    <location>
        <begin position="118"/>
        <end position="140"/>
    </location>
</feature>
<feature type="transmembrane region" description="Helical" evidence="1">
    <location>
        <begin position="281"/>
        <end position="300"/>
    </location>
</feature>
<dbReference type="Pfam" id="PF01757">
    <property type="entry name" value="Acyl_transf_3"/>
    <property type="match status" value="1"/>
</dbReference>
<dbReference type="InterPro" id="IPR050879">
    <property type="entry name" value="Acyltransferase_3"/>
</dbReference>
<feature type="transmembrane region" description="Helical" evidence="1">
    <location>
        <begin position="257"/>
        <end position="275"/>
    </location>
</feature>
<dbReference type="PANTHER" id="PTHR23028:SF53">
    <property type="entry name" value="ACYL_TRANSF_3 DOMAIN-CONTAINING PROTEIN"/>
    <property type="match status" value="1"/>
</dbReference>
<accession>A0ABU7U135</accession>
<dbReference type="RefSeq" id="WP_394819144.1">
    <property type="nucleotide sequence ID" value="NZ_JAWJZY010000002.1"/>
</dbReference>